<evidence type="ECO:0000313" key="2">
    <source>
        <dbReference type="Proteomes" id="UP000887563"/>
    </source>
</evidence>
<evidence type="ECO:0000313" key="3">
    <source>
        <dbReference type="WBParaSite" id="Minc3s00556g14234"/>
    </source>
</evidence>
<feature type="region of interest" description="Disordered" evidence="1">
    <location>
        <begin position="315"/>
        <end position="352"/>
    </location>
</feature>
<dbReference type="Proteomes" id="UP000887563">
    <property type="component" value="Unplaced"/>
</dbReference>
<dbReference type="SUPFAM" id="SSF50494">
    <property type="entry name" value="Trypsin-like serine proteases"/>
    <property type="match status" value="1"/>
</dbReference>
<accession>A0A914LJI2</accession>
<dbReference type="InterPro" id="IPR009003">
    <property type="entry name" value="Peptidase_S1_PA"/>
</dbReference>
<protein>
    <submittedName>
        <fullName evidence="3">Serine protease</fullName>
    </submittedName>
</protein>
<sequence>MDMRYLNLCCADNVPMRLTLPRNEPLMLDYLQSVCPGASGLVIKDADPNANPKITTIYLDAKKKFYLTEEDEKKTLHVVYKGFHRSASATPDRPTSPWMHVQRELPLIDSVSEFCFYLKKEVSSDKENEPKKEVKTCVTRLNKRYFATFYHDLHKDFKEGNEVEIFSNDDKAFKATCKFINTLWDFILFKSNEDVKGDGPHIFDVFHLGERIILYGRATDDGRLAPEEGIINSIEGYWDKEKNHATFLTGTIKTGRGDSGGGVFNHSGLLGINVGNTQFKDFPYSQAAREAAEFNSRNYIISARDMAAAVEQVEGTKKKEVHRPGPGPPPIVRSCMGLPVKRGRNDDDTEEY</sequence>
<organism evidence="2 3">
    <name type="scientific">Meloidogyne incognita</name>
    <name type="common">Southern root-knot nematode worm</name>
    <name type="synonym">Oxyuris incognita</name>
    <dbReference type="NCBI Taxonomy" id="6306"/>
    <lineage>
        <taxon>Eukaryota</taxon>
        <taxon>Metazoa</taxon>
        <taxon>Ecdysozoa</taxon>
        <taxon>Nematoda</taxon>
        <taxon>Chromadorea</taxon>
        <taxon>Rhabditida</taxon>
        <taxon>Tylenchina</taxon>
        <taxon>Tylenchomorpha</taxon>
        <taxon>Tylenchoidea</taxon>
        <taxon>Meloidogynidae</taxon>
        <taxon>Meloidogyninae</taxon>
        <taxon>Meloidogyne</taxon>
        <taxon>Meloidogyne incognita group</taxon>
    </lineage>
</organism>
<proteinExistence type="predicted"/>
<dbReference type="AlphaFoldDB" id="A0A914LJI2"/>
<name>A0A914LJI2_MELIC</name>
<reference evidence="3" key="1">
    <citation type="submission" date="2022-11" db="UniProtKB">
        <authorList>
            <consortium name="WormBaseParasite"/>
        </authorList>
    </citation>
    <scope>IDENTIFICATION</scope>
</reference>
<evidence type="ECO:0000256" key="1">
    <source>
        <dbReference type="SAM" id="MobiDB-lite"/>
    </source>
</evidence>
<keyword evidence="2" id="KW-1185">Reference proteome</keyword>
<dbReference type="WBParaSite" id="Minc3s00556g14234">
    <property type="protein sequence ID" value="Minc3s00556g14234"/>
    <property type="gene ID" value="Minc3s00556g14234"/>
</dbReference>